<keyword evidence="3" id="KW-1185">Reference proteome</keyword>
<sequence>MDNRYVQQFKKGSLEMVLLCLIGRRETYGYEIITELNQREETLGYAREGTIYPILYRLVQAGLIQSRLAPAANGGTKKYYSLTVRGREVLTELVAFWRDYTRCVDQFIESYEIAEVKP</sequence>
<gene>
    <name evidence="2" type="ORF">H8696_00260</name>
</gene>
<dbReference type="InterPro" id="IPR052509">
    <property type="entry name" value="Metal_resp_DNA-bind_regulator"/>
</dbReference>
<dbReference type="InterPro" id="IPR036388">
    <property type="entry name" value="WH-like_DNA-bd_sf"/>
</dbReference>
<dbReference type="EMBL" id="JACRSR010000001">
    <property type="protein sequence ID" value="MBC8530279.1"/>
    <property type="molecule type" value="Genomic_DNA"/>
</dbReference>
<dbReference type="InterPro" id="IPR036390">
    <property type="entry name" value="WH_DNA-bd_sf"/>
</dbReference>
<organism evidence="2 3">
    <name type="scientific">Gehongia tenuis</name>
    <dbReference type="NCBI Taxonomy" id="2763655"/>
    <lineage>
        <taxon>Bacteria</taxon>
        <taxon>Bacillati</taxon>
        <taxon>Bacillota</taxon>
        <taxon>Clostridia</taxon>
        <taxon>Christensenellales</taxon>
        <taxon>Christensenellaceae</taxon>
        <taxon>Gehongia</taxon>
    </lineage>
</organism>
<dbReference type="RefSeq" id="WP_249314169.1">
    <property type="nucleotide sequence ID" value="NZ_JACRSR010000001.1"/>
</dbReference>
<accession>A0A926D3L5</accession>
<dbReference type="PANTHER" id="PTHR33169:SF14">
    <property type="entry name" value="TRANSCRIPTIONAL REGULATOR RV3488"/>
    <property type="match status" value="1"/>
</dbReference>
<comment type="caution">
    <text evidence="2">The sequence shown here is derived from an EMBL/GenBank/DDBJ whole genome shotgun (WGS) entry which is preliminary data.</text>
</comment>
<dbReference type="AlphaFoldDB" id="A0A926D3L5"/>
<dbReference type="Proteomes" id="UP000623172">
    <property type="component" value="Unassembled WGS sequence"/>
</dbReference>
<evidence type="ECO:0000313" key="2">
    <source>
        <dbReference type="EMBL" id="MBC8530279.1"/>
    </source>
</evidence>
<protein>
    <submittedName>
        <fullName evidence="2">PadR family transcriptional regulator</fullName>
    </submittedName>
</protein>
<evidence type="ECO:0000259" key="1">
    <source>
        <dbReference type="Pfam" id="PF03551"/>
    </source>
</evidence>
<feature type="domain" description="Transcription regulator PadR N-terminal" evidence="1">
    <location>
        <begin position="18"/>
        <end position="92"/>
    </location>
</feature>
<dbReference type="InterPro" id="IPR005149">
    <property type="entry name" value="Tscrpt_reg_PadR_N"/>
</dbReference>
<evidence type="ECO:0000313" key="3">
    <source>
        <dbReference type="Proteomes" id="UP000623172"/>
    </source>
</evidence>
<dbReference type="PANTHER" id="PTHR33169">
    <property type="entry name" value="PADR-FAMILY TRANSCRIPTIONAL REGULATOR"/>
    <property type="match status" value="1"/>
</dbReference>
<dbReference type="Pfam" id="PF03551">
    <property type="entry name" value="PadR"/>
    <property type="match status" value="1"/>
</dbReference>
<dbReference type="SUPFAM" id="SSF46785">
    <property type="entry name" value="Winged helix' DNA-binding domain"/>
    <property type="match status" value="1"/>
</dbReference>
<name>A0A926D3L5_9FIRM</name>
<dbReference type="Gene3D" id="1.10.10.10">
    <property type="entry name" value="Winged helix-like DNA-binding domain superfamily/Winged helix DNA-binding domain"/>
    <property type="match status" value="1"/>
</dbReference>
<proteinExistence type="predicted"/>
<reference evidence="2" key="1">
    <citation type="submission" date="2020-08" db="EMBL/GenBank/DDBJ databases">
        <title>Genome public.</title>
        <authorList>
            <person name="Liu C."/>
            <person name="Sun Q."/>
        </authorList>
    </citation>
    <scope>NUCLEOTIDE SEQUENCE</scope>
    <source>
        <strain evidence="2">NSJ-53</strain>
    </source>
</reference>